<proteinExistence type="predicted"/>
<keyword evidence="1" id="KW-0732">Signal</keyword>
<dbReference type="RefSeq" id="WP_354613492.1">
    <property type="nucleotide sequence ID" value="NZ_JBEXAE010000001.1"/>
</dbReference>
<feature type="signal peptide" evidence="1">
    <location>
        <begin position="1"/>
        <end position="24"/>
    </location>
</feature>
<gene>
    <name evidence="2" type="ORF">ABXZ36_00515</name>
</gene>
<accession>A0ABV2SPN8</accession>
<feature type="chain" id="PRO_5045493421" evidence="1">
    <location>
        <begin position="25"/>
        <end position="150"/>
    </location>
</feature>
<keyword evidence="3" id="KW-1185">Reference proteome</keyword>
<comment type="caution">
    <text evidence="2">The sequence shown here is derived from an EMBL/GenBank/DDBJ whole genome shotgun (WGS) entry which is preliminary data.</text>
</comment>
<dbReference type="Proteomes" id="UP001549799">
    <property type="component" value="Unassembled WGS sequence"/>
</dbReference>
<dbReference type="EMBL" id="JBEXAE010000001">
    <property type="protein sequence ID" value="MET6989123.1"/>
    <property type="molecule type" value="Genomic_DNA"/>
</dbReference>
<reference evidence="2 3" key="1">
    <citation type="submission" date="2024-07" db="EMBL/GenBank/DDBJ databases">
        <title>The genome sequence of type strain Sediminicola arcticus GDMCC 1.2805.</title>
        <authorList>
            <person name="Liu Y."/>
        </authorList>
    </citation>
    <scope>NUCLEOTIDE SEQUENCE [LARGE SCALE GENOMIC DNA]</scope>
    <source>
        <strain evidence="2 3">GDMCC 1.2805</strain>
    </source>
</reference>
<evidence type="ECO:0000256" key="1">
    <source>
        <dbReference type="SAM" id="SignalP"/>
    </source>
</evidence>
<organism evidence="2 3">
    <name type="scientific">Sediminicola arcticus</name>
    <dbReference type="NCBI Taxonomy" id="1574308"/>
    <lineage>
        <taxon>Bacteria</taxon>
        <taxon>Pseudomonadati</taxon>
        <taxon>Bacteroidota</taxon>
        <taxon>Flavobacteriia</taxon>
        <taxon>Flavobacteriales</taxon>
        <taxon>Flavobacteriaceae</taxon>
        <taxon>Sediminicola</taxon>
    </lineage>
</organism>
<evidence type="ECO:0000313" key="2">
    <source>
        <dbReference type="EMBL" id="MET6989123.1"/>
    </source>
</evidence>
<name>A0ABV2SPN8_9FLAO</name>
<evidence type="ECO:0000313" key="3">
    <source>
        <dbReference type="Proteomes" id="UP001549799"/>
    </source>
</evidence>
<sequence length="150" mass="16047">MKNKTYLKLVLVVLLGLYGVHGQAQTQHELVLTVDTTKPNSVANGSLSAETTTTVIENGAGKRFAISAEVGDSVLWKAKAQGESKVPVNVVGVNYISGPRIFSSNTLTGDTIVKATIIRGGKEDYVYKLQYTLGSDSKVYAVTALIKTKK</sequence>
<protein>
    <submittedName>
        <fullName evidence="2">Uncharacterized protein</fullName>
    </submittedName>
</protein>